<dbReference type="Gene3D" id="3.90.1720.10">
    <property type="entry name" value="endopeptidase domain like (from Nostoc punctiforme)"/>
    <property type="match status" value="1"/>
</dbReference>
<protein>
    <submittedName>
        <fullName evidence="1">Uncharacterized protein</fullName>
    </submittedName>
</protein>
<dbReference type="RefSeq" id="WP_157423112.1">
    <property type="nucleotide sequence ID" value="NZ_BAAANI010000006.1"/>
</dbReference>
<dbReference type="SUPFAM" id="SSF54001">
    <property type="entry name" value="Cysteine proteinases"/>
    <property type="match status" value="1"/>
</dbReference>
<dbReference type="Proteomes" id="UP001589667">
    <property type="component" value="Unassembled WGS sequence"/>
</dbReference>
<proteinExistence type="predicted"/>
<sequence>MTGSYWGHVVVAVSNDRCVSAEPGGVRYRPISYYADNEEIVWSRFELTPAQRKTIQRWAVNHVRTKYNWADYYAIGFAMITKSATPARLRRWLSSTDSLQCAQLADQALQAAGIHLFKDDRVPGAVYPGSFGKHFHAMGWAHKP</sequence>
<evidence type="ECO:0000313" key="1">
    <source>
        <dbReference type="EMBL" id="MFB9641519.1"/>
    </source>
</evidence>
<reference evidence="1 2" key="1">
    <citation type="submission" date="2024-09" db="EMBL/GenBank/DDBJ databases">
        <authorList>
            <person name="Sun Q."/>
            <person name="Mori K."/>
        </authorList>
    </citation>
    <scope>NUCLEOTIDE SEQUENCE [LARGE SCALE GENOMIC DNA]</scope>
    <source>
        <strain evidence="1 2">JCM 14321</strain>
    </source>
</reference>
<keyword evidence="2" id="KW-1185">Reference proteome</keyword>
<organism evidence="1 2">
    <name type="scientific">Agromyces lapidis</name>
    <dbReference type="NCBI Taxonomy" id="279574"/>
    <lineage>
        <taxon>Bacteria</taxon>
        <taxon>Bacillati</taxon>
        <taxon>Actinomycetota</taxon>
        <taxon>Actinomycetes</taxon>
        <taxon>Micrococcales</taxon>
        <taxon>Microbacteriaceae</taxon>
        <taxon>Agromyces</taxon>
    </lineage>
</organism>
<accession>A0ABV5SMF5</accession>
<name>A0ABV5SMF5_9MICO</name>
<comment type="caution">
    <text evidence="1">The sequence shown here is derived from an EMBL/GenBank/DDBJ whole genome shotgun (WGS) entry which is preliminary data.</text>
</comment>
<evidence type="ECO:0000313" key="2">
    <source>
        <dbReference type="Proteomes" id="UP001589667"/>
    </source>
</evidence>
<dbReference type="EMBL" id="JBHMBL010000001">
    <property type="protein sequence ID" value="MFB9641519.1"/>
    <property type="molecule type" value="Genomic_DNA"/>
</dbReference>
<gene>
    <name evidence="1" type="ORF">ACFFQV_04350</name>
</gene>
<dbReference type="InterPro" id="IPR038765">
    <property type="entry name" value="Papain-like_cys_pep_sf"/>
</dbReference>